<dbReference type="EMBL" id="JADIKF010000038">
    <property type="protein sequence ID" value="MBM7129491.1"/>
    <property type="molecule type" value="Genomic_DNA"/>
</dbReference>
<gene>
    <name evidence="4" type="ORF">ISS99_08140</name>
</gene>
<protein>
    <submittedName>
        <fullName evidence="4">Uncharacterized protein</fullName>
    </submittedName>
</protein>
<keyword evidence="3" id="KW-0732">Signal</keyword>
<evidence type="ECO:0000313" key="4">
    <source>
        <dbReference type="EMBL" id="MBM7129491.1"/>
    </source>
</evidence>
<feature type="signal peptide" evidence="3">
    <location>
        <begin position="1"/>
        <end position="24"/>
    </location>
</feature>
<name>A0ABS2KE84_9GAMM</name>
<dbReference type="Proteomes" id="UP001430193">
    <property type="component" value="Unassembled WGS sequence"/>
</dbReference>
<organism evidence="4 5">
    <name type="scientific">Dyella mobilis</name>
    <dbReference type="NCBI Taxonomy" id="1849582"/>
    <lineage>
        <taxon>Bacteria</taxon>
        <taxon>Pseudomonadati</taxon>
        <taxon>Pseudomonadota</taxon>
        <taxon>Gammaproteobacteria</taxon>
        <taxon>Lysobacterales</taxon>
        <taxon>Rhodanobacteraceae</taxon>
        <taxon>Dyella</taxon>
    </lineage>
</organism>
<evidence type="ECO:0000256" key="2">
    <source>
        <dbReference type="ARBA" id="ARBA00022737"/>
    </source>
</evidence>
<dbReference type="InterPro" id="IPR006652">
    <property type="entry name" value="Kelch_1"/>
</dbReference>
<keyword evidence="5" id="KW-1185">Reference proteome</keyword>
<proteinExistence type="predicted"/>
<keyword evidence="1" id="KW-0880">Kelch repeat</keyword>
<accession>A0ABS2KE84</accession>
<dbReference type="PANTHER" id="PTHR46344">
    <property type="entry name" value="OS02G0202900 PROTEIN"/>
    <property type="match status" value="1"/>
</dbReference>
<evidence type="ECO:0000313" key="5">
    <source>
        <dbReference type="Proteomes" id="UP001430193"/>
    </source>
</evidence>
<comment type="caution">
    <text evidence="4">The sequence shown here is derived from an EMBL/GenBank/DDBJ whole genome shotgun (WGS) entry which is preliminary data.</text>
</comment>
<feature type="chain" id="PRO_5045520164" evidence="3">
    <location>
        <begin position="25"/>
        <end position="766"/>
    </location>
</feature>
<dbReference type="SMART" id="SM00612">
    <property type="entry name" value="Kelch"/>
    <property type="match status" value="2"/>
</dbReference>
<dbReference type="RefSeq" id="WP_204631112.1">
    <property type="nucleotide sequence ID" value="NZ_BSOC01000003.1"/>
</dbReference>
<dbReference type="InterPro" id="IPR015915">
    <property type="entry name" value="Kelch-typ_b-propeller"/>
</dbReference>
<dbReference type="PANTHER" id="PTHR46344:SF27">
    <property type="entry name" value="KELCH REPEAT SUPERFAMILY PROTEIN"/>
    <property type="match status" value="1"/>
</dbReference>
<evidence type="ECO:0000256" key="3">
    <source>
        <dbReference type="SAM" id="SignalP"/>
    </source>
</evidence>
<evidence type="ECO:0000256" key="1">
    <source>
        <dbReference type="ARBA" id="ARBA00022441"/>
    </source>
</evidence>
<dbReference type="SUPFAM" id="SSF117281">
    <property type="entry name" value="Kelch motif"/>
    <property type="match status" value="2"/>
</dbReference>
<keyword evidence="2" id="KW-0677">Repeat</keyword>
<sequence>MPRRSRYAVRLALALLLLPWVAQAADIPPFPSAGALPLGTPRQLAGGKLQWVAAESTDNIISLCAEDNQLALRSWDPATGATSVQPLGFRGTVEDQIPVVGGTVFLWDQSNCGAKHWVTADTWTIGWLTPQGLGSVVIPTPDDVRTIRMVALSDDTVFILERSPKRGRLGGYLARLKGSQVALEPMPELPVAHSGYALVALDDHRVMLLGGSSSIDYGCYGVHDCLASTHILDVRSKSWSNGPDLLQPRAGGAAFRLPDGSVLVAGGWTPTDRLGVGPSRSAERWDPGRNAFEALPPMPAATAFAKGSWLPGYEGRIVLFGRGISAHLPAFDVATRTWFDAGAWERGDQLGASGFFPFQLEGRFYAWHWHLSSPDDPPGLASLRFPGDIVPLPKRDGNAGTIATNREMSETAFLPPTQKQPALLVGGTANTGGNYFVYAGTVEGVTPSGDLLALPTLHDARSRPRVFRIGESVLVVGGKLPTAGRDAPSPPAEWLSSTRRGLHVQWQVLSELKLDADDIVGQGRDGRLFVLGQGGDIDQLLVQVKNDVPHFTRHRWLHLKRARRNGTYTNIRVRELADGQVVVAGGEVQGKGGNADDFALAQTVEIYTPATHRWTESAPSPTPGGWPVIGEDGSVIEVHVGDQNHPRIRIEYFNPSSHRWAVGAGPQPGFRFPGGFGGWWFELQGSVYLTGDTDEPPGPKGLYVHPRGLQRFDPATGQWSWFWRDPQGQFIQHYQGLLISRTVGGEEQMFPAGEVGCVLSDSTCAP</sequence>
<dbReference type="Gene3D" id="2.120.10.80">
    <property type="entry name" value="Kelch-type beta propeller"/>
    <property type="match status" value="2"/>
</dbReference>
<reference evidence="4" key="1">
    <citation type="submission" date="2020-10" db="EMBL/GenBank/DDBJ databases">
        <title>Phylogeny of dyella-like bacteria.</title>
        <authorList>
            <person name="Fu J."/>
        </authorList>
    </citation>
    <scope>NUCLEOTIDE SEQUENCE</scope>
    <source>
        <strain evidence="4">DHON07</strain>
    </source>
</reference>